<reference evidence="1" key="1">
    <citation type="submission" date="2021-02" db="EMBL/GenBank/DDBJ databases">
        <authorList>
            <person name="Palmer J.M."/>
        </authorList>
    </citation>
    <scope>NUCLEOTIDE SEQUENCE</scope>
    <source>
        <strain evidence="1">SCRP23</strain>
    </source>
</reference>
<evidence type="ECO:0000313" key="1">
    <source>
        <dbReference type="EMBL" id="KAG7394999.1"/>
    </source>
</evidence>
<organism evidence="1 2">
    <name type="scientific">Phytophthora boehmeriae</name>
    <dbReference type="NCBI Taxonomy" id="109152"/>
    <lineage>
        <taxon>Eukaryota</taxon>
        <taxon>Sar</taxon>
        <taxon>Stramenopiles</taxon>
        <taxon>Oomycota</taxon>
        <taxon>Peronosporomycetes</taxon>
        <taxon>Peronosporales</taxon>
        <taxon>Peronosporaceae</taxon>
        <taxon>Phytophthora</taxon>
    </lineage>
</organism>
<comment type="caution">
    <text evidence="1">The sequence shown here is derived from an EMBL/GenBank/DDBJ whole genome shotgun (WGS) entry which is preliminary data.</text>
</comment>
<name>A0A8T1WTA1_9STRA</name>
<dbReference type="OrthoDB" id="129401at2759"/>
<dbReference type="AlphaFoldDB" id="A0A8T1WTA1"/>
<sequence>MALVPLSMSLVAKKEKVLQIEKEKLEKRLLERTKLLCGLRENHEHLLKINGQLQERNRLRREKLLSLRTVLEDEQNLKGADKAGTAELEATAEKCGMLKDLLDALAKKQVALEQNSMNLEERTLRETSALAVKKERLSEARNTLLLQQEDIRSTQWSYEVIES</sequence>
<accession>A0A8T1WTA1</accession>
<gene>
    <name evidence="1" type="ORF">PHYBOEH_004401</name>
</gene>
<evidence type="ECO:0000313" key="2">
    <source>
        <dbReference type="Proteomes" id="UP000693981"/>
    </source>
</evidence>
<keyword evidence="2" id="KW-1185">Reference proteome</keyword>
<proteinExistence type="predicted"/>
<dbReference type="EMBL" id="JAGDFL010000232">
    <property type="protein sequence ID" value="KAG7394999.1"/>
    <property type="molecule type" value="Genomic_DNA"/>
</dbReference>
<protein>
    <submittedName>
        <fullName evidence="1">Uncharacterized protein</fullName>
    </submittedName>
</protein>
<dbReference type="Proteomes" id="UP000693981">
    <property type="component" value="Unassembled WGS sequence"/>
</dbReference>